<sequence>MLAASAVLFTVLLAALALLPSPPRGPWDALSGVSRSASAPGEVREERIVRLFTSLPLSGRVRHVREEGTTLFVGVGSPPDPRTALGDALALYGAVFTELPAETLYLRVFVGDTEELYLALRARRPAFLPEDRHIREPLSPANLKSLFGPEVEITFGPRWPGSGG</sequence>
<evidence type="ECO:0000313" key="2">
    <source>
        <dbReference type="Proteomes" id="UP000267019"/>
    </source>
</evidence>
<dbReference type="EMBL" id="RBIJ01000001">
    <property type="protein sequence ID" value="RKQ88423.1"/>
    <property type="molecule type" value="Genomic_DNA"/>
</dbReference>
<dbReference type="RefSeq" id="WP_147401936.1">
    <property type="nucleotide sequence ID" value="NZ_RBIJ01000001.1"/>
</dbReference>
<proteinExistence type="predicted"/>
<accession>A0A660L927</accession>
<gene>
    <name evidence="1" type="ORF">C7438_0056</name>
</gene>
<protein>
    <submittedName>
        <fullName evidence="1">Uncharacterized protein</fullName>
    </submittedName>
</protein>
<dbReference type="Proteomes" id="UP000267019">
    <property type="component" value="Unassembled WGS sequence"/>
</dbReference>
<evidence type="ECO:0000313" key="1">
    <source>
        <dbReference type="EMBL" id="RKQ88423.1"/>
    </source>
</evidence>
<comment type="caution">
    <text evidence="1">The sequence shown here is derived from an EMBL/GenBank/DDBJ whole genome shotgun (WGS) entry which is preliminary data.</text>
</comment>
<reference evidence="1 2" key="1">
    <citation type="submission" date="2018-10" db="EMBL/GenBank/DDBJ databases">
        <title>Genomic Encyclopedia of Type Strains, Phase IV (KMG-IV): sequencing the most valuable type-strain genomes for metagenomic binning, comparative biology and taxonomic classification.</title>
        <authorList>
            <person name="Goeker M."/>
        </authorList>
    </citation>
    <scope>NUCLEOTIDE SEQUENCE [LARGE SCALE GENOMIC DNA]</scope>
    <source>
        <strain evidence="1 2">DSM 22653</strain>
    </source>
</reference>
<name>A0A660L927_9BACL</name>
<organism evidence="1 2">
    <name type="scientific">Brockia lithotrophica</name>
    <dbReference type="NCBI Taxonomy" id="933949"/>
    <lineage>
        <taxon>Bacteria</taxon>
        <taxon>Bacillati</taxon>
        <taxon>Bacillota</taxon>
        <taxon>Bacilli</taxon>
        <taxon>Bacillales</taxon>
        <taxon>Bacillales Family X. Incertae Sedis</taxon>
        <taxon>Brockia</taxon>
    </lineage>
</organism>
<dbReference type="AlphaFoldDB" id="A0A660L927"/>
<keyword evidence="2" id="KW-1185">Reference proteome</keyword>